<evidence type="ECO:0000313" key="1">
    <source>
        <dbReference type="EMBL" id="PIP63703.1"/>
    </source>
</evidence>
<accession>A0A2H0C186</accession>
<name>A0A2H0C186_9BACT</name>
<protein>
    <submittedName>
        <fullName evidence="1">Uncharacterized protein</fullName>
    </submittedName>
</protein>
<dbReference type="AlphaFoldDB" id="A0A2H0C186"/>
<reference evidence="1 2" key="1">
    <citation type="submission" date="2017-09" db="EMBL/GenBank/DDBJ databases">
        <title>Depth-based differentiation of microbial function through sediment-hosted aquifers and enrichment of novel symbionts in the deep terrestrial subsurface.</title>
        <authorList>
            <person name="Probst A.J."/>
            <person name="Ladd B."/>
            <person name="Jarett J.K."/>
            <person name="Geller-Mcgrath D.E."/>
            <person name="Sieber C.M."/>
            <person name="Emerson J.B."/>
            <person name="Anantharaman K."/>
            <person name="Thomas B.C."/>
            <person name="Malmstrom R."/>
            <person name="Stieglmeier M."/>
            <person name="Klingl A."/>
            <person name="Woyke T."/>
            <person name="Ryan C.M."/>
            <person name="Banfield J.F."/>
        </authorList>
    </citation>
    <scope>NUCLEOTIDE SEQUENCE [LARGE SCALE GENOMIC DNA]</scope>
    <source>
        <strain evidence="1">CG22_combo_CG10-13_8_21_14_all_34_12</strain>
    </source>
</reference>
<proteinExistence type="predicted"/>
<sequence>MNDVVYLEPFDTERPFSLNVLEIRNKQQKDLVASGNVILTLLDSPGATLVDILSLLSNAEYRKKIVRSLSDPVLKNFWEKEFAKMPDRLKDEAISPIQNKVGQFVTSKMIMNINNFATSIYEK</sequence>
<evidence type="ECO:0000313" key="2">
    <source>
        <dbReference type="Proteomes" id="UP000229699"/>
    </source>
</evidence>
<dbReference type="Proteomes" id="UP000229699">
    <property type="component" value="Unassembled WGS sequence"/>
</dbReference>
<comment type="caution">
    <text evidence="1">The sequence shown here is derived from an EMBL/GenBank/DDBJ whole genome shotgun (WGS) entry which is preliminary data.</text>
</comment>
<gene>
    <name evidence="1" type="ORF">COW97_01095</name>
</gene>
<organism evidence="1 2">
    <name type="scientific">Candidatus Roizmanbacteria bacterium CG22_combo_CG10-13_8_21_14_all_34_12</name>
    <dbReference type="NCBI Taxonomy" id="1974860"/>
    <lineage>
        <taxon>Bacteria</taxon>
        <taxon>Candidatus Roizmaniibacteriota</taxon>
    </lineage>
</organism>
<dbReference type="EMBL" id="PCTC01000019">
    <property type="protein sequence ID" value="PIP63703.1"/>
    <property type="molecule type" value="Genomic_DNA"/>
</dbReference>